<dbReference type="SUPFAM" id="SSF69322">
    <property type="entry name" value="Tricorn protease domain 2"/>
    <property type="match status" value="1"/>
</dbReference>
<dbReference type="STRING" id="1231657.A0A1Y1ZFP0"/>
<evidence type="ECO:0000256" key="6">
    <source>
        <dbReference type="ARBA" id="ARBA00023163"/>
    </source>
</evidence>
<evidence type="ECO:0000256" key="10">
    <source>
        <dbReference type="SAM" id="MobiDB-lite"/>
    </source>
</evidence>
<dbReference type="GO" id="GO:0045893">
    <property type="term" value="P:positive regulation of DNA-templated transcription"/>
    <property type="evidence" value="ECO:0007669"/>
    <property type="project" value="TreeGrafter"/>
</dbReference>
<evidence type="ECO:0000256" key="4">
    <source>
        <dbReference type="ARBA" id="ARBA00023015"/>
    </source>
</evidence>
<evidence type="ECO:0000313" key="13">
    <source>
        <dbReference type="EMBL" id="ORY09092.1"/>
    </source>
</evidence>
<dbReference type="InterPro" id="IPR048339">
    <property type="entry name" value="Mediator_Med16_C"/>
</dbReference>
<feature type="domain" description="Mediator complex subunit Med16 N-terminal" evidence="11">
    <location>
        <begin position="141"/>
        <end position="478"/>
    </location>
</feature>
<comment type="caution">
    <text evidence="13">The sequence shown here is derived from an EMBL/GenBank/DDBJ whole genome shotgun (WGS) entry which is preliminary data.</text>
</comment>
<accession>A0A1Y1ZFP0</accession>
<comment type="function">
    <text evidence="9">Component of the Mediator complex, a coactivator involved in the regulated transcription of nearly all RNA polymerase II-dependent genes. Mediator functions as a bridge to convey information from gene-specific regulatory proteins to the basal RNA polymerase II transcription machinery. Mediator is recruited to promoters by direct interactions with regulatory proteins and serves as a scaffold for the assembly of a functional preinitiation complex with RNA polymerase II and the general transcription factors.</text>
</comment>
<evidence type="ECO:0000256" key="8">
    <source>
        <dbReference type="ARBA" id="ARBA00032015"/>
    </source>
</evidence>
<protein>
    <recommendedName>
        <fullName evidence="3 9">Mediator of RNA polymerase II transcription subunit 16</fullName>
    </recommendedName>
    <alternativeName>
        <fullName evidence="8 9">Mediator complex subunit 16</fullName>
    </alternativeName>
</protein>
<dbReference type="PANTHER" id="PTHR13224:SF6">
    <property type="entry name" value="MEDIATOR OF RNA POLYMERASE II TRANSCRIPTION SUBUNIT 16"/>
    <property type="match status" value="1"/>
</dbReference>
<dbReference type="Pfam" id="PF11635">
    <property type="entry name" value="Med16_N"/>
    <property type="match status" value="1"/>
</dbReference>
<reference evidence="13 14" key="1">
    <citation type="submission" date="2016-07" db="EMBL/GenBank/DDBJ databases">
        <title>Pervasive Adenine N6-methylation of Active Genes in Fungi.</title>
        <authorList>
            <consortium name="DOE Joint Genome Institute"/>
            <person name="Mondo S.J."/>
            <person name="Dannebaum R.O."/>
            <person name="Kuo R.C."/>
            <person name="Labutti K."/>
            <person name="Haridas S."/>
            <person name="Kuo A."/>
            <person name="Salamov A."/>
            <person name="Ahrendt S.R."/>
            <person name="Lipzen A."/>
            <person name="Sullivan W."/>
            <person name="Andreopoulos W.B."/>
            <person name="Clum A."/>
            <person name="Lindquist E."/>
            <person name="Daum C."/>
            <person name="Ramamoorthy G.K."/>
            <person name="Gryganskyi A."/>
            <person name="Culley D."/>
            <person name="Magnuson J.K."/>
            <person name="James T.Y."/>
            <person name="O'Malley M.A."/>
            <person name="Stajich J.E."/>
            <person name="Spatafora J.W."/>
            <person name="Visel A."/>
            <person name="Grigoriev I.V."/>
        </authorList>
    </citation>
    <scope>NUCLEOTIDE SEQUENCE [LARGE SCALE GENOMIC DNA]</scope>
    <source>
        <strain evidence="13 14">CBS 115471</strain>
    </source>
</reference>
<comment type="subunit">
    <text evidence="9">Component of the Mediator complex.</text>
</comment>
<keyword evidence="4 9" id="KW-0805">Transcription regulation</keyword>
<evidence type="ECO:0000259" key="12">
    <source>
        <dbReference type="Pfam" id="PF20719"/>
    </source>
</evidence>
<comment type="similarity">
    <text evidence="2 9">Belongs to the Mediator complex subunit 16 family.</text>
</comment>
<evidence type="ECO:0000256" key="1">
    <source>
        <dbReference type="ARBA" id="ARBA00004123"/>
    </source>
</evidence>
<keyword evidence="7 9" id="KW-0539">Nucleus</keyword>
<evidence type="ECO:0000256" key="2">
    <source>
        <dbReference type="ARBA" id="ARBA00006543"/>
    </source>
</evidence>
<dbReference type="Proteomes" id="UP000193144">
    <property type="component" value="Unassembled WGS sequence"/>
</dbReference>
<evidence type="ECO:0000313" key="14">
    <source>
        <dbReference type="Proteomes" id="UP000193144"/>
    </source>
</evidence>
<organism evidence="13 14">
    <name type="scientific">Clohesyomyces aquaticus</name>
    <dbReference type="NCBI Taxonomy" id="1231657"/>
    <lineage>
        <taxon>Eukaryota</taxon>
        <taxon>Fungi</taxon>
        <taxon>Dikarya</taxon>
        <taxon>Ascomycota</taxon>
        <taxon>Pezizomycotina</taxon>
        <taxon>Dothideomycetes</taxon>
        <taxon>Pleosporomycetidae</taxon>
        <taxon>Pleosporales</taxon>
        <taxon>Lindgomycetaceae</taxon>
        <taxon>Clohesyomyces</taxon>
    </lineage>
</organism>
<sequence length="991" mass="110981">MDDQAYNMDVDDLFGDNEHVNITAIPSPPVKGLVKRLDELSASGCCQKIAWSKNGCVAYIAPDGYGVNLRVFSRDAATGKWDLGKDTPIAMPHTQDEFPFVHLSWSHLGNDLAVMDSAGHVLIFSMAIAIDRMEYRRTEISQPEAEMDTVVGLHWLAVLPHEQKNHIAWSATAKGDTWNFQVSSHVFQDAHHPVERQLSLIYLKRHGELKLRFQQTDNSWHEVATAVGPMLSTREPFTHAAFASNNDNTLLLAAYDVVGRLYLYRIETKWNPPPQPKPGHAPKPFEKPEIRVTEITVEENCYPTTSTMMNGESSTGSESRIRIPAQLTHLNFLPVTPEKDDGTLPTIIALFSTPTNIISIDQNQAHQNPYSIMVKWEVHRQKQSQLHPSLDKVTSKKKSVSSVPERDVFLLKRQADMILHSVVLTFSSLWYHMILAFCYSDGTIEFRKRATLEIIAPDFNNPNTEMVTSLSQAGFSFSTLEPAVQVSLSPNHCIAVCMQQDGTTKLRFMEYSYGSLASDDDNDPRHSAAVAALVLQSSTAANQYLSSDDIFAVMGELSEKRKRDFIHLMFQGLNVNIDCDVEEGRSNNGNQGFMLLGRSPTFVKTLSAAHILGLQGSVTRSVTSKVAWMILNIKYITQILTTIARMHIHGSMGEKRDLRPEVVPQLIGICRWIMNFMVYIMDELISLGLELRKPTTSPTPLTRDILEAKIQEMNHPAILILLSSFPRMMMKLWASPLHWVIRSAMAHTQTPQSPEHRRIYQPLHTAVADVPFDYRHFENLLTEAQMLVRNSYKRAQLTDHQRNLAERDLILGRVPDVLLPAARRLLGDSLFNEQQQQGALLDKLDPARIMFFDTTWLGLYGSDHSKEWWATHVVDVCQKMVIRGSGAQSHPSALNTRNRERSDSAAGANGHGGSGAGAGASGSGGHTEGDKKERGRKSQLRKCVRCGAYMEDVTQGMPGYALHHVSWLSGVAKHCVCGNPWMLADEKRRAK</sequence>
<comment type="subcellular location">
    <subcellularLocation>
        <location evidence="1 9">Nucleus</location>
    </subcellularLocation>
</comment>
<gene>
    <name evidence="9" type="primary">MED16</name>
    <name evidence="13" type="ORF">BCR34DRAFT_603112</name>
</gene>
<feature type="compositionally biased region" description="Gly residues" evidence="10">
    <location>
        <begin position="909"/>
        <end position="926"/>
    </location>
</feature>
<dbReference type="Pfam" id="PF20719">
    <property type="entry name" value="Med16_C"/>
    <property type="match status" value="1"/>
</dbReference>
<dbReference type="AlphaFoldDB" id="A0A1Y1ZFP0"/>
<name>A0A1Y1ZFP0_9PLEO</name>
<evidence type="ECO:0000256" key="5">
    <source>
        <dbReference type="ARBA" id="ARBA00023159"/>
    </source>
</evidence>
<feature type="region of interest" description="Disordered" evidence="10">
    <location>
        <begin position="887"/>
        <end position="937"/>
    </location>
</feature>
<evidence type="ECO:0000259" key="11">
    <source>
        <dbReference type="Pfam" id="PF11635"/>
    </source>
</evidence>
<keyword evidence="6 9" id="KW-0804">Transcription</keyword>
<dbReference type="PANTHER" id="PTHR13224">
    <property type="entry name" value="THYROID HORMONE RECEPTOR-ASSOCIATED PROTEIN-RELATED"/>
    <property type="match status" value="1"/>
</dbReference>
<proteinExistence type="inferred from homology"/>
<dbReference type="OrthoDB" id="4139168at2759"/>
<keyword evidence="14" id="KW-1185">Reference proteome</keyword>
<feature type="domain" description="Mediator complex subunit 16 C-terminal" evidence="12">
    <location>
        <begin position="839"/>
        <end position="982"/>
    </location>
</feature>
<dbReference type="EMBL" id="MCFA01000091">
    <property type="protein sequence ID" value="ORY09092.1"/>
    <property type="molecule type" value="Genomic_DNA"/>
</dbReference>
<evidence type="ECO:0000256" key="7">
    <source>
        <dbReference type="ARBA" id="ARBA00023242"/>
    </source>
</evidence>
<feature type="compositionally biased region" description="Polar residues" evidence="10">
    <location>
        <begin position="887"/>
        <end position="896"/>
    </location>
</feature>
<dbReference type="GO" id="GO:0016592">
    <property type="term" value="C:mediator complex"/>
    <property type="evidence" value="ECO:0007669"/>
    <property type="project" value="InterPro"/>
</dbReference>
<keyword evidence="5 9" id="KW-0010">Activator</keyword>
<dbReference type="InterPro" id="IPR021665">
    <property type="entry name" value="Mediator_Med16_N"/>
</dbReference>
<dbReference type="InterPro" id="IPR048338">
    <property type="entry name" value="Mediator_Med16"/>
</dbReference>
<evidence type="ECO:0000256" key="3">
    <source>
        <dbReference type="ARBA" id="ARBA00019614"/>
    </source>
</evidence>
<evidence type="ECO:0000256" key="9">
    <source>
        <dbReference type="RuleBase" id="RU364149"/>
    </source>
</evidence>